<evidence type="ECO:0000313" key="3">
    <source>
        <dbReference type="Proteomes" id="UP001230220"/>
    </source>
</evidence>
<dbReference type="Gene3D" id="2.40.260.10">
    <property type="entry name" value="Sortase"/>
    <property type="match status" value="1"/>
</dbReference>
<dbReference type="CDD" id="cd05827">
    <property type="entry name" value="Sortase_C"/>
    <property type="match status" value="1"/>
</dbReference>
<proteinExistence type="predicted"/>
<dbReference type="InterPro" id="IPR023365">
    <property type="entry name" value="Sortase_dom-sf"/>
</dbReference>
<reference evidence="2 3" key="1">
    <citation type="submission" date="2023-07" db="EMBL/GenBank/DDBJ databases">
        <title>Genomic Encyclopedia of Type Strains, Phase IV (KMG-IV): sequencing the most valuable type-strain genomes for metagenomic binning, comparative biology and taxonomic classification.</title>
        <authorList>
            <person name="Goeker M."/>
        </authorList>
    </citation>
    <scope>NUCLEOTIDE SEQUENCE [LARGE SCALE GENOMIC DNA]</scope>
    <source>
        <strain evidence="2 3">DSM 16784</strain>
    </source>
</reference>
<comment type="caution">
    <text evidence="2">The sequence shown here is derived from an EMBL/GenBank/DDBJ whole genome shotgun (WGS) entry which is preliminary data.</text>
</comment>
<keyword evidence="3" id="KW-1185">Reference proteome</keyword>
<dbReference type="NCBIfam" id="TIGR01076">
    <property type="entry name" value="sortase_fam"/>
    <property type="match status" value="1"/>
</dbReference>
<accession>A0ABU0E2V6</accession>
<dbReference type="EC" id="3.4.22.70" evidence="2"/>
<name>A0ABU0E2V6_9FIRM</name>
<organism evidence="2 3">
    <name type="scientific">Breznakia pachnodae</name>
    <dbReference type="NCBI Taxonomy" id="265178"/>
    <lineage>
        <taxon>Bacteria</taxon>
        <taxon>Bacillati</taxon>
        <taxon>Bacillota</taxon>
        <taxon>Erysipelotrichia</taxon>
        <taxon>Erysipelotrichales</taxon>
        <taxon>Erysipelotrichaceae</taxon>
        <taxon>Breznakia</taxon>
    </lineage>
</organism>
<dbReference type="NCBIfam" id="NF033745">
    <property type="entry name" value="class_C_sortase"/>
    <property type="match status" value="1"/>
</dbReference>
<dbReference type="InterPro" id="IPR042002">
    <property type="entry name" value="Sortase_C"/>
</dbReference>
<dbReference type="GO" id="GO:0016787">
    <property type="term" value="F:hydrolase activity"/>
    <property type="evidence" value="ECO:0007669"/>
    <property type="project" value="UniProtKB-KW"/>
</dbReference>
<dbReference type="RefSeq" id="WP_307407760.1">
    <property type="nucleotide sequence ID" value="NZ_JAUSUR010000003.1"/>
</dbReference>
<evidence type="ECO:0000256" key="1">
    <source>
        <dbReference type="ARBA" id="ARBA00022801"/>
    </source>
</evidence>
<protein>
    <submittedName>
        <fullName evidence="2">Sortase A</fullName>
        <ecNumber evidence="2">3.4.22.70</ecNumber>
    </submittedName>
</protein>
<dbReference type="Proteomes" id="UP001230220">
    <property type="component" value="Unassembled WGS sequence"/>
</dbReference>
<gene>
    <name evidence="2" type="ORF">J2S15_001969</name>
</gene>
<evidence type="ECO:0000313" key="2">
    <source>
        <dbReference type="EMBL" id="MDQ0361222.1"/>
    </source>
</evidence>
<keyword evidence="1 2" id="KW-0378">Hydrolase</keyword>
<dbReference type="Pfam" id="PF04203">
    <property type="entry name" value="Sortase"/>
    <property type="match status" value="1"/>
</dbReference>
<dbReference type="EMBL" id="JAUSUR010000003">
    <property type="protein sequence ID" value="MDQ0361222.1"/>
    <property type="molecule type" value="Genomic_DNA"/>
</dbReference>
<dbReference type="SUPFAM" id="SSF63817">
    <property type="entry name" value="Sortase"/>
    <property type="match status" value="1"/>
</dbReference>
<sequence length="229" mass="26442">MKKHKHGKIISLILLCVGVAVIAYPYIEQYLYSNNVNKQLDAFKVEVKENANQYLELYEMMKQYNKDIYDTNQLGLNEPFAFENPSFKLEDWGLIDNIVGYIDIPDMNVKLPIYLGATKENLTKGAAHLSQTSVPIGGENTNSVIAAHRGYYKAAMFSDIEKLELGDEIYIINYWDTLTYSVVEIKIIEPSQINEILIQENRDLVTLITCHPKWEDNKRYVVYCERVDD</sequence>
<dbReference type="InterPro" id="IPR005754">
    <property type="entry name" value="Sortase"/>
</dbReference>